<sequence>MGNSKVFLLLLICVFEGNALKFAITHWNDVSGQLESYQKGTSSSSSAPTPCPQAANATLHCIGGFVNMVHWIRDSSYFTGVEERNQLRLSSGNLIGGESGWLSSLTDGWKTFGELARDFYKPHVMALGMKEFGAGVRRTIHFINETNLTTLSNACLKDYSGMPAEKEFCEFVPKIFIHRLYNPDGSPYDIGIVGFVNPRVERLSLPGKLKFEEIVGSVRNVVRQNSEKTKTFIAIGDGTLEIAKQILDGVPEVKLVLYGMGFGTSKNMEGQYPLPYANRFIATAGRYGSTIGKLVFEIDTASGNLNRISGKLVETVYPAGQDIDGTVQTKYTDLLGDVNLKKVFIGDTRVTLQGGEICWRQECNLGNLVTDAMVQCAINITTQPFTFPLHAIWHGGAFFEDLHKGGSKIFKFDVHKWLPYHNNAHLVSVTGNKLRQIFQLSATGINADQTNANDWRQFLQVSNGMEVYYDTLNGPPKVTRVRMVHDINGIPKLSDMNDASLYYLVIPTYLYEGRGVYEIAGVENFWTDIIIDSKNSSLVDFDDDCVENYIKAAKHVTIGFEERIWINDSPSGPPANCAGRKGSNTAVTVILTIVFFSIFLAIIYVGYFYVIPRLRAQNVEYPRNQL</sequence>
<keyword evidence="8" id="KW-1185">Reference proteome</keyword>
<dbReference type="GO" id="GO:0005886">
    <property type="term" value="C:plasma membrane"/>
    <property type="evidence" value="ECO:0007669"/>
    <property type="project" value="TreeGrafter"/>
</dbReference>
<evidence type="ECO:0000313" key="7">
    <source>
        <dbReference type="EMBL" id="ODM94027.1"/>
    </source>
</evidence>
<keyword evidence="4" id="KW-0378">Hydrolase</keyword>
<dbReference type="InterPro" id="IPR006179">
    <property type="entry name" value="5_nucleotidase/apyrase"/>
</dbReference>
<dbReference type="STRING" id="48709.A0A1D2MLY3"/>
<dbReference type="AlphaFoldDB" id="A0A1D2MLY3"/>
<keyword evidence="4" id="KW-0732">Signal</keyword>
<reference evidence="7 8" key="1">
    <citation type="journal article" date="2016" name="Genome Biol. Evol.">
        <title>Gene Family Evolution Reflects Adaptation to Soil Environmental Stressors in the Genome of the Collembolan Orchesella cincta.</title>
        <authorList>
            <person name="Faddeeva-Vakhrusheva A."/>
            <person name="Derks M.F."/>
            <person name="Anvar S.Y."/>
            <person name="Agamennone V."/>
            <person name="Suring W."/>
            <person name="Smit S."/>
            <person name="van Straalen N.M."/>
            <person name="Roelofs D."/>
        </authorList>
    </citation>
    <scope>NUCLEOTIDE SEQUENCE [LARGE SCALE GENOMIC DNA]</scope>
    <source>
        <tissue evidence="7">Mixed pool</tissue>
    </source>
</reference>
<dbReference type="Proteomes" id="UP000094527">
    <property type="component" value="Unassembled WGS sequence"/>
</dbReference>
<dbReference type="GO" id="GO:0008253">
    <property type="term" value="F:5'-nucleotidase activity"/>
    <property type="evidence" value="ECO:0007669"/>
    <property type="project" value="UniProtKB-EC"/>
</dbReference>
<dbReference type="PANTHER" id="PTHR11575">
    <property type="entry name" value="5'-NUCLEOTIDASE-RELATED"/>
    <property type="match status" value="1"/>
</dbReference>
<evidence type="ECO:0000313" key="8">
    <source>
        <dbReference type="Proteomes" id="UP000094527"/>
    </source>
</evidence>
<evidence type="ECO:0000256" key="2">
    <source>
        <dbReference type="ARBA" id="ARBA00006654"/>
    </source>
</evidence>
<dbReference type="OrthoDB" id="7722975at2759"/>
<dbReference type="GO" id="GO:0006196">
    <property type="term" value="P:AMP catabolic process"/>
    <property type="evidence" value="ECO:0007669"/>
    <property type="project" value="TreeGrafter"/>
</dbReference>
<keyword evidence="5" id="KW-0812">Transmembrane</keyword>
<dbReference type="EMBL" id="LJIJ01000870">
    <property type="protein sequence ID" value="ODM94027.1"/>
    <property type="molecule type" value="Genomic_DNA"/>
</dbReference>
<evidence type="ECO:0000256" key="5">
    <source>
        <dbReference type="SAM" id="Phobius"/>
    </source>
</evidence>
<protein>
    <recommendedName>
        <fullName evidence="3">5'-nucleotidase</fullName>
        <ecNumber evidence="3">3.1.3.5</ecNumber>
    </recommendedName>
</protein>
<dbReference type="PRINTS" id="PR01607">
    <property type="entry name" value="APYRASEFAMLY"/>
</dbReference>
<dbReference type="InterPro" id="IPR008334">
    <property type="entry name" value="5'-Nucleotdase_C"/>
</dbReference>
<evidence type="ECO:0000256" key="1">
    <source>
        <dbReference type="ARBA" id="ARBA00000815"/>
    </source>
</evidence>
<dbReference type="InterPro" id="IPR036907">
    <property type="entry name" value="5'-Nucleotdase_C_sf"/>
</dbReference>
<dbReference type="SUPFAM" id="SSF56300">
    <property type="entry name" value="Metallo-dependent phosphatases"/>
    <property type="match status" value="1"/>
</dbReference>
<dbReference type="OMA" id="AIWHGGA"/>
<feature type="chain" id="PRO_5008811333" description="5'-nucleotidase" evidence="4">
    <location>
        <begin position="20"/>
        <end position="626"/>
    </location>
</feature>
<dbReference type="InterPro" id="IPR029052">
    <property type="entry name" value="Metallo-depent_PP-like"/>
</dbReference>
<dbReference type="SUPFAM" id="SSF55816">
    <property type="entry name" value="5'-nucleotidase (syn. UDP-sugar hydrolase), C-terminal domain"/>
    <property type="match status" value="1"/>
</dbReference>
<dbReference type="Pfam" id="PF02872">
    <property type="entry name" value="5_nucleotid_C"/>
    <property type="match status" value="1"/>
</dbReference>
<feature type="domain" description="5'-Nucleotidase C-terminal" evidence="6">
    <location>
        <begin position="358"/>
        <end position="518"/>
    </location>
</feature>
<evidence type="ECO:0000256" key="3">
    <source>
        <dbReference type="ARBA" id="ARBA00012643"/>
    </source>
</evidence>
<dbReference type="Gene3D" id="3.90.780.10">
    <property type="entry name" value="5'-Nucleotidase, C-terminal domain"/>
    <property type="match status" value="1"/>
</dbReference>
<keyword evidence="4" id="KW-0547">Nucleotide-binding</keyword>
<name>A0A1D2MLY3_ORCCI</name>
<keyword evidence="5" id="KW-0472">Membrane</keyword>
<proteinExistence type="inferred from homology"/>
<dbReference type="PANTHER" id="PTHR11575:SF24">
    <property type="entry name" value="5'-NUCLEOTIDASE"/>
    <property type="match status" value="1"/>
</dbReference>
<accession>A0A1D2MLY3</accession>
<organism evidence="7 8">
    <name type="scientific">Orchesella cincta</name>
    <name type="common">Springtail</name>
    <name type="synonym">Podura cincta</name>
    <dbReference type="NCBI Taxonomy" id="48709"/>
    <lineage>
        <taxon>Eukaryota</taxon>
        <taxon>Metazoa</taxon>
        <taxon>Ecdysozoa</taxon>
        <taxon>Arthropoda</taxon>
        <taxon>Hexapoda</taxon>
        <taxon>Collembola</taxon>
        <taxon>Entomobryomorpha</taxon>
        <taxon>Entomobryoidea</taxon>
        <taxon>Orchesellidae</taxon>
        <taxon>Orchesellinae</taxon>
        <taxon>Orchesella</taxon>
    </lineage>
</organism>
<dbReference type="EC" id="3.1.3.5" evidence="3"/>
<dbReference type="Gene3D" id="3.60.21.10">
    <property type="match status" value="1"/>
</dbReference>
<evidence type="ECO:0000256" key="4">
    <source>
        <dbReference type="RuleBase" id="RU362119"/>
    </source>
</evidence>
<feature type="signal peptide" evidence="4">
    <location>
        <begin position="1"/>
        <end position="19"/>
    </location>
</feature>
<keyword evidence="5" id="KW-1133">Transmembrane helix</keyword>
<comment type="catalytic activity">
    <reaction evidence="1">
        <text>a ribonucleoside 5'-phosphate + H2O = a ribonucleoside + phosphate</text>
        <dbReference type="Rhea" id="RHEA:12484"/>
        <dbReference type="ChEBI" id="CHEBI:15377"/>
        <dbReference type="ChEBI" id="CHEBI:18254"/>
        <dbReference type="ChEBI" id="CHEBI:43474"/>
        <dbReference type="ChEBI" id="CHEBI:58043"/>
        <dbReference type="EC" id="3.1.3.5"/>
    </reaction>
</comment>
<comment type="similarity">
    <text evidence="2 4">Belongs to the 5'-nucleotidase family.</text>
</comment>
<evidence type="ECO:0000259" key="6">
    <source>
        <dbReference type="Pfam" id="PF02872"/>
    </source>
</evidence>
<feature type="transmembrane region" description="Helical" evidence="5">
    <location>
        <begin position="586"/>
        <end position="610"/>
    </location>
</feature>
<comment type="caution">
    <text evidence="7">The sequence shown here is derived from an EMBL/GenBank/DDBJ whole genome shotgun (WGS) entry which is preliminary data.</text>
</comment>
<dbReference type="GO" id="GO:0000166">
    <property type="term" value="F:nucleotide binding"/>
    <property type="evidence" value="ECO:0007669"/>
    <property type="project" value="UniProtKB-KW"/>
</dbReference>
<gene>
    <name evidence="7" type="ORF">Ocin01_12656</name>
</gene>